<feature type="transmembrane region" description="Helical" evidence="9">
    <location>
        <begin position="174"/>
        <end position="194"/>
    </location>
</feature>
<sequence length="478" mass="53013">MTSSSDKVLNSSIKIYFRQILAAVTATLFAVSDGMTYGWTSPMIPYLVSEDSHIQTTHYEAEWLETALLCGALCGLPLTIYGVDKFGRKMSLIFASFTILIGWLLIALGNTMVYLFVGRFFLGMAGDMAFVACPMYMAEISDQKIRGFLSGIIYMMVHTGTFIVYIIGPYTPHYVTPIVGIILVTTELLVFSFMPESPYFLISKGKQEEAKKALKFFKPYQDTEKEVAHITETLAKQNVTKANPQDLILVKSNRKAITIMTVLNTGQHLCAYTVILMNLHLILASAGSIYMDSAQTAIVFAAIMLVSVTFASLQVDKYGRRMLIMVSAIVSGLCLVALAVYFHLKYLQIDVSSFSWIPLVSVMVYAAFFKAGAGLVPIILTAEIFPSNMKAIGMTIADGMFILGGIIALQIYQILSRLINIFVPFYVFGGYAFFVAVFTYFCIPETKGRSLEEIQSILKGEPVEKLNKKLNKEIETIS</sequence>
<dbReference type="InterPro" id="IPR020846">
    <property type="entry name" value="MFS_dom"/>
</dbReference>
<evidence type="ECO:0000256" key="4">
    <source>
        <dbReference type="ARBA" id="ARBA00022597"/>
    </source>
</evidence>
<dbReference type="InterPro" id="IPR005828">
    <property type="entry name" value="MFS_sugar_transport-like"/>
</dbReference>
<dbReference type="EnsemblMetazoa" id="XM_028286863.2">
    <property type="protein sequence ID" value="XP_028142664.1"/>
    <property type="gene ID" value="LOC114336488"/>
</dbReference>
<keyword evidence="3" id="KW-1003">Cell membrane</keyword>
<dbReference type="GO" id="GO:0022857">
    <property type="term" value="F:transmembrane transporter activity"/>
    <property type="evidence" value="ECO:0007669"/>
    <property type="project" value="InterPro"/>
</dbReference>
<dbReference type="InParanoid" id="A0A6P7G169"/>
<feature type="transmembrane region" description="Helical" evidence="9">
    <location>
        <begin position="20"/>
        <end position="39"/>
    </location>
</feature>
<dbReference type="GO" id="GO:0005886">
    <property type="term" value="C:plasma membrane"/>
    <property type="evidence" value="ECO:0007669"/>
    <property type="project" value="UniProtKB-SubCell"/>
</dbReference>
<reference evidence="11" key="2">
    <citation type="submission" date="2025-05" db="UniProtKB">
        <authorList>
            <consortium name="EnsemblMetazoa"/>
        </authorList>
    </citation>
    <scope>IDENTIFICATION</scope>
</reference>
<feature type="transmembrane region" description="Helical" evidence="9">
    <location>
        <begin position="269"/>
        <end position="291"/>
    </location>
</feature>
<dbReference type="AlphaFoldDB" id="A0A6P7G169"/>
<dbReference type="InterPro" id="IPR036259">
    <property type="entry name" value="MFS_trans_sf"/>
</dbReference>
<keyword evidence="7 9" id="KW-0472">Membrane</keyword>
<keyword evidence="2" id="KW-0813">Transport</keyword>
<gene>
    <name evidence="13" type="primary">LOC114336488</name>
</gene>
<keyword evidence="4" id="KW-0762">Sugar transport</keyword>
<feature type="domain" description="Major facilitator superfamily (MFS) profile" evidence="10">
    <location>
        <begin position="19"/>
        <end position="447"/>
    </location>
</feature>
<dbReference type="SUPFAM" id="SSF103473">
    <property type="entry name" value="MFS general substrate transporter"/>
    <property type="match status" value="1"/>
</dbReference>
<feature type="transmembrane region" description="Helical" evidence="9">
    <location>
        <begin position="322"/>
        <end position="344"/>
    </location>
</feature>
<dbReference type="GeneID" id="114336488"/>
<keyword evidence="8" id="KW-0325">Glycoprotein</keyword>
<evidence type="ECO:0000256" key="6">
    <source>
        <dbReference type="ARBA" id="ARBA00022989"/>
    </source>
</evidence>
<dbReference type="InterPro" id="IPR003663">
    <property type="entry name" value="Sugar/inositol_transpt"/>
</dbReference>
<dbReference type="RefSeq" id="XP_028142664.1">
    <property type="nucleotide sequence ID" value="XM_028286863.1"/>
</dbReference>
<feature type="transmembrane region" description="Helical" evidence="9">
    <location>
        <begin position="297"/>
        <end position="315"/>
    </location>
</feature>
<feature type="transmembrane region" description="Helical" evidence="9">
    <location>
        <begin position="392"/>
        <end position="415"/>
    </location>
</feature>
<evidence type="ECO:0000256" key="9">
    <source>
        <dbReference type="SAM" id="Phobius"/>
    </source>
</evidence>
<name>A0A6P7G169_DIAVI</name>
<evidence type="ECO:0000256" key="1">
    <source>
        <dbReference type="ARBA" id="ARBA00004651"/>
    </source>
</evidence>
<feature type="transmembrane region" description="Helical" evidence="9">
    <location>
        <begin position="114"/>
        <end position="136"/>
    </location>
</feature>
<dbReference type="PROSITE" id="PS50850">
    <property type="entry name" value="MFS"/>
    <property type="match status" value="1"/>
</dbReference>
<dbReference type="InterPro" id="IPR005829">
    <property type="entry name" value="Sugar_transporter_CS"/>
</dbReference>
<evidence type="ECO:0000256" key="2">
    <source>
        <dbReference type="ARBA" id="ARBA00022448"/>
    </source>
</evidence>
<evidence type="ECO:0000256" key="5">
    <source>
        <dbReference type="ARBA" id="ARBA00022692"/>
    </source>
</evidence>
<evidence type="ECO:0000256" key="8">
    <source>
        <dbReference type="ARBA" id="ARBA00023180"/>
    </source>
</evidence>
<dbReference type="InterPro" id="IPR050549">
    <property type="entry name" value="MFS_Trehalose_Transporter"/>
</dbReference>
<evidence type="ECO:0000313" key="12">
    <source>
        <dbReference type="Proteomes" id="UP001652700"/>
    </source>
</evidence>
<evidence type="ECO:0000313" key="13">
    <source>
        <dbReference type="RefSeq" id="XP_028142664.1"/>
    </source>
</evidence>
<evidence type="ECO:0000259" key="10">
    <source>
        <dbReference type="PROSITE" id="PS50850"/>
    </source>
</evidence>
<dbReference type="PRINTS" id="PR00171">
    <property type="entry name" value="SUGRTRNSPORT"/>
</dbReference>
<feature type="transmembrane region" description="Helical" evidence="9">
    <location>
        <begin position="421"/>
        <end position="443"/>
    </location>
</feature>
<comment type="subcellular location">
    <subcellularLocation>
        <location evidence="1">Cell membrane</location>
        <topology evidence="1">Multi-pass membrane protein</topology>
    </subcellularLocation>
</comment>
<proteinExistence type="predicted"/>
<dbReference type="KEGG" id="dvv:114336488"/>
<feature type="transmembrane region" description="Helical" evidence="9">
    <location>
        <begin position="90"/>
        <end position="108"/>
    </location>
</feature>
<feature type="transmembrane region" description="Helical" evidence="9">
    <location>
        <begin position="148"/>
        <end position="168"/>
    </location>
</feature>
<dbReference type="Pfam" id="PF00083">
    <property type="entry name" value="Sugar_tr"/>
    <property type="match status" value="1"/>
</dbReference>
<keyword evidence="6 9" id="KW-1133">Transmembrane helix</keyword>
<dbReference type="PROSITE" id="PS00216">
    <property type="entry name" value="SUGAR_TRANSPORT_1"/>
    <property type="match status" value="2"/>
</dbReference>
<keyword evidence="12" id="KW-1185">Reference proteome</keyword>
<dbReference type="PANTHER" id="PTHR48021">
    <property type="match status" value="1"/>
</dbReference>
<organism evidence="13">
    <name type="scientific">Diabrotica virgifera virgifera</name>
    <name type="common">western corn rootworm</name>
    <dbReference type="NCBI Taxonomy" id="50390"/>
    <lineage>
        <taxon>Eukaryota</taxon>
        <taxon>Metazoa</taxon>
        <taxon>Ecdysozoa</taxon>
        <taxon>Arthropoda</taxon>
        <taxon>Hexapoda</taxon>
        <taxon>Insecta</taxon>
        <taxon>Pterygota</taxon>
        <taxon>Neoptera</taxon>
        <taxon>Endopterygota</taxon>
        <taxon>Coleoptera</taxon>
        <taxon>Polyphaga</taxon>
        <taxon>Cucujiformia</taxon>
        <taxon>Chrysomeloidea</taxon>
        <taxon>Chrysomelidae</taxon>
        <taxon>Galerucinae</taxon>
        <taxon>Diabroticina</taxon>
        <taxon>Diabroticites</taxon>
        <taxon>Diabrotica</taxon>
    </lineage>
</organism>
<protein>
    <submittedName>
        <fullName evidence="13">Facilitated trehalose transporter Tret1-like</fullName>
    </submittedName>
</protein>
<feature type="transmembrane region" description="Helical" evidence="9">
    <location>
        <begin position="63"/>
        <end position="83"/>
    </location>
</feature>
<dbReference type="PANTHER" id="PTHR48021:SF46">
    <property type="entry name" value="MAJOR FACILITATOR SUPERFAMILY (MFS) PROFILE DOMAIN-CONTAINING PROTEIN"/>
    <property type="match status" value="1"/>
</dbReference>
<keyword evidence="5 9" id="KW-0812">Transmembrane</keyword>
<evidence type="ECO:0000256" key="3">
    <source>
        <dbReference type="ARBA" id="ARBA00022475"/>
    </source>
</evidence>
<reference evidence="13" key="1">
    <citation type="submission" date="2025-04" db="UniProtKB">
        <authorList>
            <consortium name="RefSeq"/>
        </authorList>
    </citation>
    <scope>IDENTIFICATION</scope>
    <source>
        <tissue evidence="13">Whole insect</tissue>
    </source>
</reference>
<evidence type="ECO:0000313" key="11">
    <source>
        <dbReference type="EnsemblMetazoa" id="XP_028142664.1"/>
    </source>
</evidence>
<accession>A0A6P7G169</accession>
<dbReference type="Gene3D" id="1.20.1250.20">
    <property type="entry name" value="MFS general substrate transporter like domains"/>
    <property type="match status" value="1"/>
</dbReference>
<dbReference type="OrthoDB" id="4142200at2759"/>
<feature type="transmembrane region" description="Helical" evidence="9">
    <location>
        <begin position="356"/>
        <end position="380"/>
    </location>
</feature>
<evidence type="ECO:0000256" key="7">
    <source>
        <dbReference type="ARBA" id="ARBA00023136"/>
    </source>
</evidence>
<dbReference type="Proteomes" id="UP001652700">
    <property type="component" value="Unplaced"/>
</dbReference>
<dbReference type="FunFam" id="1.20.1250.20:FF:000218">
    <property type="entry name" value="facilitated trehalose transporter Tret1"/>
    <property type="match status" value="1"/>
</dbReference>